<feature type="chain" id="PRO_5042937076" description="Secreted protein" evidence="1">
    <location>
        <begin position="16"/>
        <end position="68"/>
    </location>
</feature>
<gene>
    <name evidence="2" type="ORF">PBY51_004380</name>
</gene>
<evidence type="ECO:0000313" key="3">
    <source>
        <dbReference type="Proteomes" id="UP001346869"/>
    </source>
</evidence>
<reference evidence="2 3" key="2">
    <citation type="journal article" date="2023" name="Mol. Biol. Evol.">
        <title>Genomics of Secondarily Temperate Adaptation in the Only Non-Antarctic Icefish.</title>
        <authorList>
            <person name="Rivera-Colon A.G."/>
            <person name="Rayamajhi N."/>
            <person name="Minhas B.F."/>
            <person name="Madrigal G."/>
            <person name="Bilyk K.T."/>
            <person name="Yoon V."/>
            <person name="Hune M."/>
            <person name="Gregory S."/>
            <person name="Cheng C.H.C."/>
            <person name="Catchen J.M."/>
        </authorList>
    </citation>
    <scope>NUCLEOTIDE SEQUENCE [LARGE SCALE GENOMIC DNA]</scope>
    <source>
        <strain evidence="2">JMC-PN-2008</strain>
    </source>
</reference>
<dbReference type="AlphaFoldDB" id="A0AAN8AWA8"/>
<protein>
    <recommendedName>
        <fullName evidence="4">Secreted protein</fullName>
    </recommendedName>
</protein>
<proteinExistence type="predicted"/>
<keyword evidence="1" id="KW-0732">Signal</keyword>
<evidence type="ECO:0000256" key="1">
    <source>
        <dbReference type="SAM" id="SignalP"/>
    </source>
</evidence>
<comment type="caution">
    <text evidence="2">The sequence shown here is derived from an EMBL/GenBank/DDBJ whole genome shotgun (WGS) entry which is preliminary data.</text>
</comment>
<accession>A0AAN8AWA8</accession>
<sequence>MWLIVLAGLLHCASAYDVDLKKLDGLAKARVEVELKEALCCIRVCRLVVFTLTLYCEAFLRAQFGLNV</sequence>
<evidence type="ECO:0000313" key="2">
    <source>
        <dbReference type="EMBL" id="KAK5871499.1"/>
    </source>
</evidence>
<keyword evidence="3" id="KW-1185">Reference proteome</keyword>
<name>A0AAN8AWA8_ELEMC</name>
<feature type="signal peptide" evidence="1">
    <location>
        <begin position="1"/>
        <end position="15"/>
    </location>
</feature>
<reference evidence="2 3" key="1">
    <citation type="journal article" date="2023" name="Genes (Basel)">
        <title>Chromosome-Level Genome Assembly and Circadian Gene Repertoire of the Patagonia Blennie Eleginops maclovinus-The Closest Ancestral Proxy of Antarctic Cryonotothenioids.</title>
        <authorList>
            <person name="Cheng C.C."/>
            <person name="Rivera-Colon A.G."/>
            <person name="Minhas B.F."/>
            <person name="Wilson L."/>
            <person name="Rayamajhi N."/>
            <person name="Vargas-Chacoff L."/>
            <person name="Catchen J.M."/>
        </authorList>
    </citation>
    <scope>NUCLEOTIDE SEQUENCE [LARGE SCALE GENOMIC DNA]</scope>
    <source>
        <strain evidence="2">JMC-PN-2008</strain>
    </source>
</reference>
<dbReference type="EMBL" id="JAUZQC010000005">
    <property type="protein sequence ID" value="KAK5871499.1"/>
    <property type="molecule type" value="Genomic_DNA"/>
</dbReference>
<dbReference type="Proteomes" id="UP001346869">
    <property type="component" value="Unassembled WGS sequence"/>
</dbReference>
<organism evidence="2 3">
    <name type="scientific">Eleginops maclovinus</name>
    <name type="common">Patagonian blennie</name>
    <name type="synonym">Eleginus maclovinus</name>
    <dbReference type="NCBI Taxonomy" id="56733"/>
    <lineage>
        <taxon>Eukaryota</taxon>
        <taxon>Metazoa</taxon>
        <taxon>Chordata</taxon>
        <taxon>Craniata</taxon>
        <taxon>Vertebrata</taxon>
        <taxon>Euteleostomi</taxon>
        <taxon>Actinopterygii</taxon>
        <taxon>Neopterygii</taxon>
        <taxon>Teleostei</taxon>
        <taxon>Neoteleostei</taxon>
        <taxon>Acanthomorphata</taxon>
        <taxon>Eupercaria</taxon>
        <taxon>Perciformes</taxon>
        <taxon>Notothenioidei</taxon>
        <taxon>Eleginopidae</taxon>
        <taxon>Eleginops</taxon>
    </lineage>
</organism>
<evidence type="ECO:0008006" key="4">
    <source>
        <dbReference type="Google" id="ProtNLM"/>
    </source>
</evidence>